<gene>
    <name evidence="1" type="ORF">ABEG20_11455</name>
</gene>
<sequence length="178" mass="19885">MQNNNCKNPDTQLPNEVAAVSTFRKLMEAYFDMISLSDVNQLLTEMLSACTGPDPRSGKHKANTIANTLYDVNNIIKLLSKAKPLANEDTFKQYAQNQVHQLQAVGHFDIENLTELLYYGLNEYIFQEEGYEGAGLNFSAEITAAYKMIFDWLAACDAWLNAVEVDETNETICLAATA</sequence>
<name>A0AAU7K0F8_9SPHI</name>
<protein>
    <submittedName>
        <fullName evidence="1">Uncharacterized protein</fullName>
    </submittedName>
</protein>
<accession>A0AAU7K0F8</accession>
<dbReference type="RefSeq" id="WP_406823485.1">
    <property type="nucleotide sequence ID" value="NZ_CP157485.1"/>
</dbReference>
<reference evidence="1" key="1">
    <citation type="submission" date="2024-05" db="EMBL/GenBank/DDBJ databases">
        <authorList>
            <person name="Kim S."/>
            <person name="Heo J."/>
            <person name="Choi H."/>
            <person name="Choi Y."/>
            <person name="Kwon S.-W."/>
            <person name="Kim Y."/>
        </authorList>
    </citation>
    <scope>NUCLEOTIDE SEQUENCE</scope>
    <source>
        <strain evidence="1">KACC 23697</strain>
    </source>
</reference>
<dbReference type="EMBL" id="CP157485">
    <property type="protein sequence ID" value="XBO45906.1"/>
    <property type="molecule type" value="Genomic_DNA"/>
</dbReference>
<proteinExistence type="predicted"/>
<evidence type="ECO:0000313" key="1">
    <source>
        <dbReference type="EMBL" id="XBO45906.1"/>
    </source>
</evidence>
<dbReference type="AlphaFoldDB" id="A0AAU7K0F8"/>
<organism evidence="1">
    <name type="scientific">Pedobacter sp. KACC 23697</name>
    <dbReference type="NCBI Taxonomy" id="3149230"/>
    <lineage>
        <taxon>Bacteria</taxon>
        <taxon>Pseudomonadati</taxon>
        <taxon>Bacteroidota</taxon>
        <taxon>Sphingobacteriia</taxon>
        <taxon>Sphingobacteriales</taxon>
        <taxon>Sphingobacteriaceae</taxon>
        <taxon>Pedobacter</taxon>
    </lineage>
</organism>